<dbReference type="PANTHER" id="PTHR11845">
    <property type="entry name" value="5'-DEOXYNUCLEOTIDASE HDDC2"/>
    <property type="match status" value="1"/>
</dbReference>
<sequence>MAVVHDLAEAIVPAGGDTEARETPAREGLNDGTESKGKVPTTTTTSAAPHPVWTIFAQEAMDHMCKTLLGDSPAAREIYSLWLEYEEAETKEALFVKDIDKFEMLVQALEYETGAHNAVSFVFSARARVSRLYISSFPFFNPVGTT</sequence>
<keyword evidence="2" id="KW-0378">Hydrolase</keyword>
<dbReference type="GO" id="GO:0005737">
    <property type="term" value="C:cytoplasm"/>
    <property type="evidence" value="ECO:0007669"/>
    <property type="project" value="TreeGrafter"/>
</dbReference>
<feature type="domain" description="HD" evidence="4">
    <location>
        <begin position="58"/>
        <end position="128"/>
    </location>
</feature>
<feature type="compositionally biased region" description="Basic and acidic residues" evidence="3">
    <location>
        <begin position="18"/>
        <end position="37"/>
    </location>
</feature>
<comment type="caution">
    <text evidence="5">The sequence shown here is derived from an EMBL/GenBank/DDBJ whole genome shotgun (WGS) entry which is preliminary data.</text>
</comment>
<feature type="region of interest" description="Disordered" evidence="3">
    <location>
        <begin position="12"/>
        <end position="46"/>
    </location>
</feature>
<gene>
    <name evidence="5" type="ORF">BJ554DRAFT_5373</name>
</gene>
<dbReference type="Pfam" id="PF13023">
    <property type="entry name" value="HD_3"/>
    <property type="match status" value="1"/>
</dbReference>
<evidence type="ECO:0000313" key="5">
    <source>
        <dbReference type="EMBL" id="KAG5463679.1"/>
    </source>
</evidence>
<dbReference type="GO" id="GO:0002953">
    <property type="term" value="F:5'-deoxynucleotidase activity"/>
    <property type="evidence" value="ECO:0007669"/>
    <property type="project" value="InterPro"/>
</dbReference>
<protein>
    <recommendedName>
        <fullName evidence="4">HD domain-containing protein</fullName>
    </recommendedName>
</protein>
<dbReference type="SUPFAM" id="SSF109604">
    <property type="entry name" value="HD-domain/PDEase-like"/>
    <property type="match status" value="1"/>
</dbReference>
<dbReference type="GO" id="GO:0046872">
    <property type="term" value="F:metal ion binding"/>
    <property type="evidence" value="ECO:0007669"/>
    <property type="project" value="UniProtKB-KW"/>
</dbReference>
<organism evidence="5 6">
    <name type="scientific">Olpidium bornovanus</name>
    <dbReference type="NCBI Taxonomy" id="278681"/>
    <lineage>
        <taxon>Eukaryota</taxon>
        <taxon>Fungi</taxon>
        <taxon>Fungi incertae sedis</taxon>
        <taxon>Olpidiomycota</taxon>
        <taxon>Olpidiomycotina</taxon>
        <taxon>Olpidiomycetes</taxon>
        <taxon>Olpidiales</taxon>
        <taxon>Olpidiaceae</taxon>
        <taxon>Olpidium</taxon>
    </lineage>
</organism>
<dbReference type="Proteomes" id="UP000673691">
    <property type="component" value="Unassembled WGS sequence"/>
</dbReference>
<name>A0A8H8A1Y6_9FUNG</name>
<evidence type="ECO:0000256" key="2">
    <source>
        <dbReference type="ARBA" id="ARBA00022801"/>
    </source>
</evidence>
<accession>A0A8H8A1Y6</accession>
<dbReference type="InterPro" id="IPR006674">
    <property type="entry name" value="HD_domain"/>
</dbReference>
<dbReference type="EMBL" id="JAEFCI010000252">
    <property type="protein sequence ID" value="KAG5463679.1"/>
    <property type="molecule type" value="Genomic_DNA"/>
</dbReference>
<reference evidence="5 6" key="1">
    <citation type="journal article" name="Sci. Rep.">
        <title>Genome-scale phylogenetic analyses confirm Olpidium as the closest living zoosporic fungus to the non-flagellated, terrestrial fungi.</title>
        <authorList>
            <person name="Chang Y."/>
            <person name="Rochon D."/>
            <person name="Sekimoto S."/>
            <person name="Wang Y."/>
            <person name="Chovatia M."/>
            <person name="Sandor L."/>
            <person name="Salamov A."/>
            <person name="Grigoriev I.V."/>
            <person name="Stajich J.E."/>
            <person name="Spatafora J.W."/>
        </authorList>
    </citation>
    <scope>NUCLEOTIDE SEQUENCE [LARGE SCALE GENOMIC DNA]</scope>
    <source>
        <strain evidence="5">S191</strain>
    </source>
</reference>
<evidence type="ECO:0000313" key="6">
    <source>
        <dbReference type="Proteomes" id="UP000673691"/>
    </source>
</evidence>
<proteinExistence type="predicted"/>
<evidence type="ECO:0000259" key="4">
    <source>
        <dbReference type="Pfam" id="PF13023"/>
    </source>
</evidence>
<evidence type="ECO:0000256" key="3">
    <source>
        <dbReference type="SAM" id="MobiDB-lite"/>
    </source>
</evidence>
<evidence type="ECO:0000256" key="1">
    <source>
        <dbReference type="ARBA" id="ARBA00022723"/>
    </source>
</evidence>
<dbReference type="PANTHER" id="PTHR11845:SF13">
    <property type="entry name" value="5'-DEOXYNUCLEOTIDASE HDDC2"/>
    <property type="match status" value="1"/>
</dbReference>
<dbReference type="InterPro" id="IPR039356">
    <property type="entry name" value="YfbR/HDDC2"/>
</dbReference>
<dbReference type="Gene3D" id="1.10.3210.10">
    <property type="entry name" value="Hypothetical protein af1432"/>
    <property type="match status" value="1"/>
</dbReference>
<keyword evidence="6" id="KW-1185">Reference proteome</keyword>
<dbReference type="AlphaFoldDB" id="A0A8H8A1Y6"/>
<keyword evidence="1" id="KW-0479">Metal-binding</keyword>
<dbReference type="OrthoDB" id="10254258at2759"/>